<feature type="transmembrane region" description="Helical" evidence="1">
    <location>
        <begin position="200"/>
        <end position="217"/>
    </location>
</feature>
<feature type="domain" description="CAAX prenyl protease 2/Lysostaphin resistance protein A-like" evidence="2">
    <location>
        <begin position="156"/>
        <end position="258"/>
    </location>
</feature>
<proteinExistence type="predicted"/>
<feature type="transmembrane region" description="Helical" evidence="1">
    <location>
        <begin position="246"/>
        <end position="266"/>
    </location>
</feature>
<name>A0A9C7PU47_9RHOD</name>
<gene>
    <name evidence="3" type="ORF">GpartN1_g1677.t1</name>
</gene>
<evidence type="ECO:0000256" key="1">
    <source>
        <dbReference type="SAM" id="Phobius"/>
    </source>
</evidence>
<evidence type="ECO:0000313" key="3">
    <source>
        <dbReference type="EMBL" id="GJQ09886.1"/>
    </source>
</evidence>
<dbReference type="AlphaFoldDB" id="A0A9C7PU47"/>
<keyword evidence="1" id="KW-0472">Membrane</keyword>
<reference evidence="3" key="1">
    <citation type="journal article" date="2022" name="Proc. Natl. Acad. Sci. U.S.A.">
        <title>Life cycle and functional genomics of the unicellular red alga Galdieria for elucidating algal and plant evolution and industrial use.</title>
        <authorList>
            <person name="Hirooka S."/>
            <person name="Itabashi T."/>
            <person name="Ichinose T.M."/>
            <person name="Onuma R."/>
            <person name="Fujiwara T."/>
            <person name="Yamashita S."/>
            <person name="Jong L.W."/>
            <person name="Tomita R."/>
            <person name="Iwane A.H."/>
            <person name="Miyagishima S.Y."/>
        </authorList>
    </citation>
    <scope>NUCLEOTIDE SEQUENCE</scope>
    <source>
        <strain evidence="3">NBRC 102759</strain>
    </source>
</reference>
<sequence length="273" mass="31934">MFKVYIAWLMQLFYPTVICIVSTGWNSASCAIYLPSILITVAEFFCFLLFPVSVTNGKHLCFIMRVFASTVMCVWWLQRRLFQTTNIFQYIHIWSSLFLGFFGFLLWVVLPFLLYLIGLQRHPRPQPTNDRVPFLWNPSLMSYNMSLKMILLGMKMFHSVVLVPFIEEVQIRNLGFRFMTLWLCGQSSTGGSDWVLDVSLYKFCWPSIIIISLGFGCCHLRYEFEWLAGFLYGVMIQVVAVKDKSIVNAVLVHIVTNFCLNVYIFISRNFYLW</sequence>
<evidence type="ECO:0000259" key="2">
    <source>
        <dbReference type="Pfam" id="PF02517"/>
    </source>
</evidence>
<protein>
    <recommendedName>
        <fullName evidence="2">CAAX prenyl protease 2/Lysostaphin resistance protein A-like domain-containing protein</fullName>
    </recommendedName>
</protein>
<dbReference type="OrthoDB" id="6568at2759"/>
<dbReference type="GO" id="GO:0080120">
    <property type="term" value="P:CAAX-box protein maturation"/>
    <property type="evidence" value="ECO:0007669"/>
    <property type="project" value="UniProtKB-ARBA"/>
</dbReference>
<dbReference type="Pfam" id="PF02517">
    <property type="entry name" value="Rce1-like"/>
    <property type="match status" value="1"/>
</dbReference>
<reference evidence="3" key="2">
    <citation type="submission" date="2022-01" db="EMBL/GenBank/DDBJ databases">
        <authorList>
            <person name="Hirooka S."/>
            <person name="Miyagishima S.Y."/>
        </authorList>
    </citation>
    <scope>NUCLEOTIDE SEQUENCE</scope>
    <source>
        <strain evidence="3">NBRC 102759</strain>
    </source>
</reference>
<organism evidence="3 4">
    <name type="scientific">Galdieria partita</name>
    <dbReference type="NCBI Taxonomy" id="83374"/>
    <lineage>
        <taxon>Eukaryota</taxon>
        <taxon>Rhodophyta</taxon>
        <taxon>Bangiophyceae</taxon>
        <taxon>Galdieriales</taxon>
        <taxon>Galdieriaceae</taxon>
        <taxon>Galdieria</taxon>
    </lineage>
</organism>
<feature type="transmembrane region" description="Helical" evidence="1">
    <location>
        <begin position="31"/>
        <end position="50"/>
    </location>
</feature>
<feature type="transmembrane region" description="Helical" evidence="1">
    <location>
        <begin position="5"/>
        <end position="25"/>
    </location>
</feature>
<dbReference type="GO" id="GO:0004175">
    <property type="term" value="F:endopeptidase activity"/>
    <property type="evidence" value="ECO:0007669"/>
    <property type="project" value="UniProtKB-ARBA"/>
</dbReference>
<comment type="caution">
    <text evidence="3">The sequence shown here is derived from an EMBL/GenBank/DDBJ whole genome shotgun (WGS) entry which is preliminary data.</text>
</comment>
<feature type="transmembrane region" description="Helical" evidence="1">
    <location>
        <begin position="224"/>
        <end position="240"/>
    </location>
</feature>
<dbReference type="EMBL" id="BQMJ01000011">
    <property type="protein sequence ID" value="GJQ09886.1"/>
    <property type="molecule type" value="Genomic_DNA"/>
</dbReference>
<dbReference type="InterPro" id="IPR003675">
    <property type="entry name" value="Rce1/LyrA-like_dom"/>
</dbReference>
<keyword evidence="1" id="KW-0812">Transmembrane</keyword>
<feature type="transmembrane region" description="Helical" evidence="1">
    <location>
        <begin position="62"/>
        <end position="78"/>
    </location>
</feature>
<feature type="transmembrane region" description="Helical" evidence="1">
    <location>
        <begin position="90"/>
        <end position="117"/>
    </location>
</feature>
<keyword evidence="4" id="KW-1185">Reference proteome</keyword>
<evidence type="ECO:0000313" key="4">
    <source>
        <dbReference type="Proteomes" id="UP001061958"/>
    </source>
</evidence>
<dbReference type="Proteomes" id="UP001061958">
    <property type="component" value="Unassembled WGS sequence"/>
</dbReference>
<accession>A0A9C7PU47</accession>
<keyword evidence="1" id="KW-1133">Transmembrane helix</keyword>